<evidence type="ECO:0000313" key="1">
    <source>
        <dbReference type="EMBL" id="CAE7232095.1"/>
    </source>
</evidence>
<dbReference type="OrthoDB" id="420299at2759"/>
<dbReference type="Proteomes" id="UP000649617">
    <property type="component" value="Unassembled WGS sequence"/>
</dbReference>
<gene>
    <name evidence="1" type="ORF">SPIL2461_LOCUS3587</name>
</gene>
<feature type="non-terminal residue" evidence="1">
    <location>
        <position position="214"/>
    </location>
</feature>
<dbReference type="AlphaFoldDB" id="A0A812KXA6"/>
<dbReference type="SUPFAM" id="SSF54427">
    <property type="entry name" value="NTF2-like"/>
    <property type="match status" value="1"/>
</dbReference>
<organism evidence="1 2">
    <name type="scientific">Symbiodinium pilosum</name>
    <name type="common">Dinoflagellate</name>
    <dbReference type="NCBI Taxonomy" id="2952"/>
    <lineage>
        <taxon>Eukaryota</taxon>
        <taxon>Sar</taxon>
        <taxon>Alveolata</taxon>
        <taxon>Dinophyceae</taxon>
        <taxon>Suessiales</taxon>
        <taxon>Symbiodiniaceae</taxon>
        <taxon>Symbiodinium</taxon>
    </lineage>
</organism>
<proteinExistence type="predicted"/>
<accession>A0A812KXA6</accession>
<name>A0A812KXA6_SYMPI</name>
<reference evidence="1" key="1">
    <citation type="submission" date="2021-02" db="EMBL/GenBank/DDBJ databases">
        <authorList>
            <person name="Dougan E. K."/>
            <person name="Rhodes N."/>
            <person name="Thang M."/>
            <person name="Chan C."/>
        </authorList>
    </citation>
    <scope>NUCLEOTIDE SEQUENCE</scope>
</reference>
<comment type="caution">
    <text evidence="1">The sequence shown here is derived from an EMBL/GenBank/DDBJ whole genome shotgun (WGS) entry which is preliminary data.</text>
</comment>
<dbReference type="EMBL" id="CAJNIZ010004391">
    <property type="protein sequence ID" value="CAE7232095.1"/>
    <property type="molecule type" value="Genomic_DNA"/>
</dbReference>
<dbReference type="InterPro" id="IPR032710">
    <property type="entry name" value="NTF2-like_dom_sf"/>
</dbReference>
<evidence type="ECO:0000313" key="2">
    <source>
        <dbReference type="Proteomes" id="UP000649617"/>
    </source>
</evidence>
<feature type="non-terminal residue" evidence="1">
    <location>
        <position position="1"/>
    </location>
</feature>
<sequence length="214" mass="22690">DCIKAWCNPRTASPSVHEGCSVLLVGADGSYRSIAGTEYSLAPGSSADAAVVEMVRVLQAGSKSSASVYARVGDTTSMWLVFLKVGSTWQCISAAAAAPGAMTDAQDFAGISDCVWQGYCKANRACDGEAMAKYFHDTCRLTFVDGEGAIVIIDSKSFCKMVQTRYTTAMHKDYSHLQRDPRVGSRDALLAIDFGSLSAPVAMVVLTVAHPPCL</sequence>
<protein>
    <submittedName>
        <fullName evidence="1">Uncharacterized protein</fullName>
    </submittedName>
</protein>
<dbReference type="Gene3D" id="3.10.450.50">
    <property type="match status" value="1"/>
</dbReference>
<keyword evidence="2" id="KW-1185">Reference proteome</keyword>